<dbReference type="InterPro" id="IPR019775">
    <property type="entry name" value="WD40_repeat_CS"/>
</dbReference>
<feature type="repeat" description="WD" evidence="6">
    <location>
        <begin position="201"/>
        <end position="223"/>
    </location>
</feature>
<dbReference type="InterPro" id="IPR036322">
    <property type="entry name" value="WD40_repeat_dom_sf"/>
</dbReference>
<name>A0A2T3AEU7_9PEZI</name>
<evidence type="ECO:0000256" key="4">
    <source>
        <dbReference type="ARBA" id="ARBA00023242"/>
    </source>
</evidence>
<evidence type="ECO:0000256" key="3">
    <source>
        <dbReference type="ARBA" id="ARBA00022737"/>
    </source>
</evidence>
<dbReference type="InParanoid" id="A0A2T3AEU7"/>
<feature type="domain" description="U3 small nucleolar RNA-associated protein 13 C-terminal" evidence="7">
    <location>
        <begin position="730"/>
        <end position="879"/>
    </location>
</feature>
<dbReference type="GO" id="GO:0000480">
    <property type="term" value="P:endonucleolytic cleavage in 5'-ETS of tricistronic rRNA transcript (SSU-rRNA, 5.8S rRNA, LSU-rRNA)"/>
    <property type="evidence" value="ECO:0007669"/>
    <property type="project" value="TreeGrafter"/>
</dbReference>
<dbReference type="PROSITE" id="PS00678">
    <property type="entry name" value="WD_REPEATS_1"/>
    <property type="match status" value="2"/>
</dbReference>
<dbReference type="PANTHER" id="PTHR19854:SF15">
    <property type="entry name" value="TRANSDUCIN BETA-LIKE PROTEIN 3"/>
    <property type="match status" value="1"/>
</dbReference>
<evidence type="ECO:0000256" key="5">
    <source>
        <dbReference type="ARBA" id="ARBA00037338"/>
    </source>
</evidence>
<dbReference type="GO" id="GO:0034511">
    <property type="term" value="F:U3 snoRNA binding"/>
    <property type="evidence" value="ECO:0007669"/>
    <property type="project" value="TreeGrafter"/>
</dbReference>
<dbReference type="PROSITE" id="PS50082">
    <property type="entry name" value="WD_REPEATS_2"/>
    <property type="match status" value="9"/>
</dbReference>
<dbReference type="CDD" id="cd00200">
    <property type="entry name" value="WD40"/>
    <property type="match status" value="1"/>
</dbReference>
<dbReference type="GO" id="GO:0000472">
    <property type="term" value="P:endonucleolytic cleavage to generate mature 5'-end of SSU-rRNA from (SSU-rRNA, 5.8S rRNA, LSU-rRNA)"/>
    <property type="evidence" value="ECO:0007669"/>
    <property type="project" value="TreeGrafter"/>
</dbReference>
<dbReference type="PANTHER" id="PTHR19854">
    <property type="entry name" value="TRANSDUCIN BETA-LIKE 3"/>
    <property type="match status" value="1"/>
</dbReference>
<feature type="repeat" description="WD" evidence="6">
    <location>
        <begin position="270"/>
        <end position="306"/>
    </location>
</feature>
<accession>A0A2T3AEU7</accession>
<evidence type="ECO:0000313" key="9">
    <source>
        <dbReference type="Proteomes" id="UP000241462"/>
    </source>
</evidence>
<dbReference type="Pfam" id="PF00400">
    <property type="entry name" value="WD40"/>
    <property type="match status" value="8"/>
</dbReference>
<comment type="subcellular location">
    <subcellularLocation>
        <location evidence="1">Nucleus</location>
        <location evidence="1">Nucleolus</location>
    </subcellularLocation>
</comment>
<dbReference type="InterPro" id="IPR013934">
    <property type="entry name" value="Utp13_C"/>
</dbReference>
<organism evidence="8 9">
    <name type="scientific">Coniella lustricola</name>
    <dbReference type="NCBI Taxonomy" id="2025994"/>
    <lineage>
        <taxon>Eukaryota</taxon>
        <taxon>Fungi</taxon>
        <taxon>Dikarya</taxon>
        <taxon>Ascomycota</taxon>
        <taxon>Pezizomycotina</taxon>
        <taxon>Sordariomycetes</taxon>
        <taxon>Sordariomycetidae</taxon>
        <taxon>Diaporthales</taxon>
        <taxon>Schizoparmaceae</taxon>
        <taxon>Coniella</taxon>
    </lineage>
</organism>
<gene>
    <name evidence="8" type="ORF">BD289DRAFT_363703</name>
</gene>
<dbReference type="SMART" id="SM00320">
    <property type="entry name" value="WD40"/>
    <property type="match status" value="11"/>
</dbReference>
<dbReference type="Pfam" id="PF08625">
    <property type="entry name" value="Utp13"/>
    <property type="match status" value="1"/>
</dbReference>
<dbReference type="SUPFAM" id="SSF50978">
    <property type="entry name" value="WD40 repeat-like"/>
    <property type="match status" value="2"/>
</dbReference>
<keyword evidence="9" id="KW-1185">Reference proteome</keyword>
<feature type="repeat" description="WD" evidence="6">
    <location>
        <begin position="107"/>
        <end position="148"/>
    </location>
</feature>
<dbReference type="GO" id="GO:0030686">
    <property type="term" value="C:90S preribosome"/>
    <property type="evidence" value="ECO:0007669"/>
    <property type="project" value="TreeGrafter"/>
</dbReference>
<dbReference type="GO" id="GO:0032040">
    <property type="term" value="C:small-subunit processome"/>
    <property type="evidence" value="ECO:0007669"/>
    <property type="project" value="InterPro"/>
</dbReference>
<comment type="function">
    <text evidence="5">Component of the ASTRA complex involved in chromatin remodeling.</text>
</comment>
<dbReference type="PROSITE" id="PS50294">
    <property type="entry name" value="WD_REPEATS_REGION"/>
    <property type="match status" value="5"/>
</dbReference>
<dbReference type="FunFam" id="2.130.10.10:FF:001144">
    <property type="entry name" value="WD40 repeat-like protein"/>
    <property type="match status" value="1"/>
</dbReference>
<feature type="repeat" description="WD" evidence="6">
    <location>
        <begin position="677"/>
        <end position="718"/>
    </location>
</feature>
<evidence type="ECO:0000256" key="6">
    <source>
        <dbReference type="PROSITE-ProRule" id="PRU00221"/>
    </source>
</evidence>
<evidence type="ECO:0000313" key="8">
    <source>
        <dbReference type="EMBL" id="PSR94293.1"/>
    </source>
</evidence>
<dbReference type="PRINTS" id="PR00320">
    <property type="entry name" value="GPROTEINBRPT"/>
</dbReference>
<dbReference type="STRING" id="2025994.A0A2T3AEU7"/>
<dbReference type="Gene3D" id="2.130.10.10">
    <property type="entry name" value="YVTN repeat-like/Quinoprotein amine dehydrogenase"/>
    <property type="match status" value="4"/>
</dbReference>
<dbReference type="InterPro" id="IPR015943">
    <property type="entry name" value="WD40/YVTN_repeat-like_dom_sf"/>
</dbReference>
<feature type="repeat" description="WD" evidence="6">
    <location>
        <begin position="529"/>
        <end position="570"/>
    </location>
</feature>
<dbReference type="FunCoup" id="A0A2T3AEU7">
    <property type="interactions" value="1031"/>
</dbReference>
<dbReference type="OrthoDB" id="5414888at2759"/>
<dbReference type="EMBL" id="KZ678399">
    <property type="protein sequence ID" value="PSR94293.1"/>
    <property type="molecule type" value="Genomic_DNA"/>
</dbReference>
<feature type="repeat" description="WD" evidence="6">
    <location>
        <begin position="571"/>
        <end position="626"/>
    </location>
</feature>
<sequence length="915" mass="99834">MTTRLPFQTTFEPERVIQPIYTGGAVALDNGGRVLATTLGEDVVLTNVATGRQYAKIEGDDESISTLTLTPSASHLIVCSRSLSMRIYALSLSAEQHAIEATLLRTLKPHGTPVVVLAVDRTGTLLATGAADGNIKVWDILGGYVTHTFRGPSVLVSALHFFEIASGRAAEEHTTASKKNKKGKKKNSEAANDNATIRFRLASGSQDGKVRVWDLHKRSVIADLESHVSDVQGIDYSASEHALVTAGRDKTMIWWDAKSWTAKKTIPTFDAIEAAGFVEDGRLTYTAGANGCVRLWETDTGREVTTEQAAKAETESIVGTWLCADTNVLLAVQTDHTLVFYQLPSMRDALTIPELAPLEPTRRISGTHDEIIDLAYLSPDRSIMALATNLEEVRLVSVTESTSQTGGSVSRYFGQDIGLLKGHEDIVITLDTDWSGHWIATGAKDNTARLWRVDAQTNSFTCWATFTGHAETLGAVGLPKTIPQEPSAAYQDPVNNPPPFLITGSQDLTVKKWEIPRQASKKGKALFTRKAHDKDINAVDVNPTGQLFASASQDKTVKIWSVAEGEVQGILRGHKRGVWSVRFAPNNTPVIQGDKGAVAGKSLVLTGSGDKTIKLWSLSDYACIRTFEGHSNSILKVAWLQQHAEGDKSKRILFGSAAGDGLVKIWDANSGETETTLDNHEDRVWALTVNPDTNTVVSGSADSSITFWKDTSSQTQAAAAQAATKLVEQEQQLENYMHTGAYRDAIALALQLNHPGRLLKLFTAVVTSKTPDHDSLCGLRAVDEVLATLSDEQIFLLLLRLRDWNTNARTAPVAQRILWTLIRSYPASKFSTLSVKGARGQKSLKEVLNALKVYTERHYKRTEELVDESFLVEYTLQEMDNVAPTLGGLGEETEGEEMDMRDTAMPDAALLRDTL</sequence>
<dbReference type="AlphaFoldDB" id="A0A2T3AEU7"/>
<dbReference type="Proteomes" id="UP000241462">
    <property type="component" value="Unassembled WGS sequence"/>
</dbReference>
<keyword evidence="2 6" id="KW-0853">WD repeat</keyword>
<feature type="repeat" description="WD" evidence="6">
    <location>
        <begin position="420"/>
        <end position="461"/>
    </location>
</feature>
<protein>
    <submittedName>
        <fullName evidence="8">U3 small nucleolar RNA-associated protein</fullName>
    </submittedName>
</protein>
<evidence type="ECO:0000256" key="1">
    <source>
        <dbReference type="ARBA" id="ARBA00004604"/>
    </source>
</evidence>
<dbReference type="InterPro" id="IPR020472">
    <property type="entry name" value="WD40_PAC1"/>
</dbReference>
<feature type="repeat" description="WD" evidence="6">
    <location>
        <begin position="627"/>
        <end position="676"/>
    </location>
</feature>
<keyword evidence="4" id="KW-0539">Nucleus</keyword>
<reference evidence="8 9" key="1">
    <citation type="journal article" date="2018" name="Mycol. Prog.">
        <title>Coniella lustricola, a new species from submerged detritus.</title>
        <authorList>
            <person name="Raudabaugh D.B."/>
            <person name="Iturriaga T."/>
            <person name="Carver A."/>
            <person name="Mondo S."/>
            <person name="Pangilinan J."/>
            <person name="Lipzen A."/>
            <person name="He G."/>
            <person name="Amirebrahimi M."/>
            <person name="Grigoriev I.V."/>
            <person name="Miller A.N."/>
        </authorList>
    </citation>
    <scope>NUCLEOTIDE SEQUENCE [LARGE SCALE GENOMIC DNA]</scope>
    <source>
        <strain evidence="8 9">B22-T-1</strain>
    </source>
</reference>
<proteinExistence type="predicted"/>
<keyword evidence="3" id="KW-0677">Repeat</keyword>
<dbReference type="InterPro" id="IPR001680">
    <property type="entry name" value="WD40_rpt"/>
</dbReference>
<feature type="repeat" description="WD" evidence="6">
    <location>
        <begin position="224"/>
        <end position="265"/>
    </location>
</feature>
<dbReference type="FunFam" id="2.130.10.10:FF:001009">
    <property type="entry name" value="Small nucleolar ribonucleoprotein complex subunit, putative"/>
    <property type="match status" value="1"/>
</dbReference>
<evidence type="ECO:0000259" key="7">
    <source>
        <dbReference type="Pfam" id="PF08625"/>
    </source>
</evidence>
<evidence type="ECO:0000256" key="2">
    <source>
        <dbReference type="ARBA" id="ARBA00022574"/>
    </source>
</evidence>